<evidence type="ECO:0000313" key="3">
    <source>
        <dbReference type="Proteomes" id="UP000324738"/>
    </source>
</evidence>
<feature type="signal peptide" evidence="1">
    <location>
        <begin position="1"/>
        <end position="31"/>
    </location>
</feature>
<accession>A0A5B0E255</accession>
<sequence>MKRAPGRRFFRFLAISLSLGACIVAVQSAQANPAECAQAFHSSLSTVKDGPYQTLREVRSGKLPSQPVAHISHPGKLSIAAPKGSASKELQQARQLARKIAAQGGNTALPANASSRWVAERLQMELGDYLGQEYTPFMCSGVPAYLTLLRNHAAQVAISTAQIDLAIATLQTALKAQTTAALDAMRPPPLPRHAPADRPDGRFAAHEMVTALDVADEPEATLLTRVANSSRGAGIVNDAKANEDLAPRRKPYRIVMHDRHDLDHLARRLVNTARRANMTSVQADPAGTFGLQGAVDYIATVAPLLQNGAGQVRDARARPALLAALADLEMLDTLMVARDVKPDPLGTAFAETFDAIEQAYAKACDCATRQAEASERSR</sequence>
<comment type="caution">
    <text evidence="2">The sequence shown here is derived from an EMBL/GenBank/DDBJ whole genome shotgun (WGS) entry which is preliminary data.</text>
</comment>
<evidence type="ECO:0000256" key="1">
    <source>
        <dbReference type="SAM" id="SignalP"/>
    </source>
</evidence>
<dbReference type="Proteomes" id="UP000324738">
    <property type="component" value="Unassembled WGS sequence"/>
</dbReference>
<dbReference type="EMBL" id="VTWH01000001">
    <property type="protein sequence ID" value="KAA0971820.1"/>
    <property type="molecule type" value="Genomic_DNA"/>
</dbReference>
<evidence type="ECO:0000313" key="2">
    <source>
        <dbReference type="EMBL" id="KAA0971820.1"/>
    </source>
</evidence>
<feature type="chain" id="PRO_5022861836" evidence="1">
    <location>
        <begin position="32"/>
        <end position="378"/>
    </location>
</feature>
<gene>
    <name evidence="2" type="ORF">FPY71_01420</name>
</gene>
<dbReference type="PROSITE" id="PS51257">
    <property type="entry name" value="PROKAR_LIPOPROTEIN"/>
    <property type="match status" value="1"/>
</dbReference>
<name>A0A5B0E255_9HYPH</name>
<dbReference type="RefSeq" id="WP_149296907.1">
    <property type="nucleotide sequence ID" value="NZ_VTWH01000001.1"/>
</dbReference>
<proteinExistence type="predicted"/>
<dbReference type="AlphaFoldDB" id="A0A5B0E255"/>
<keyword evidence="3" id="KW-1185">Reference proteome</keyword>
<keyword evidence="1" id="KW-0732">Signal</keyword>
<protein>
    <submittedName>
        <fullName evidence="2">Uncharacterized protein</fullName>
    </submittedName>
</protein>
<organism evidence="2 3">
    <name type="scientific">Aureimonas fodinaquatilis</name>
    <dbReference type="NCBI Taxonomy" id="2565783"/>
    <lineage>
        <taxon>Bacteria</taxon>
        <taxon>Pseudomonadati</taxon>
        <taxon>Pseudomonadota</taxon>
        <taxon>Alphaproteobacteria</taxon>
        <taxon>Hyphomicrobiales</taxon>
        <taxon>Aurantimonadaceae</taxon>
        <taxon>Aureimonas</taxon>
    </lineage>
</organism>
<dbReference type="OrthoDB" id="7906449at2"/>
<reference evidence="2 3" key="1">
    <citation type="submission" date="2019-08" db="EMBL/GenBank/DDBJ databases">
        <title>Aureimonas fodiniaquatilis sp. nov., isolated from a coal mine wastewater.</title>
        <authorList>
            <person name="Kim W."/>
        </authorList>
    </citation>
    <scope>NUCLEOTIDE SEQUENCE [LARGE SCALE GENOMIC DNA]</scope>
    <source>
        <strain evidence="2 3">CAU 1482</strain>
    </source>
</reference>